<dbReference type="InterPro" id="IPR023027">
    <property type="entry name" value="Mannitol_DH_CS"/>
</dbReference>
<evidence type="ECO:0000256" key="1">
    <source>
        <dbReference type="ARBA" id="ARBA00023002"/>
    </source>
</evidence>
<evidence type="ECO:0000313" key="6">
    <source>
        <dbReference type="Proteomes" id="UP000049222"/>
    </source>
</evidence>
<dbReference type="EC" id="1.1.1.67" evidence="5"/>
<dbReference type="InterPro" id="IPR000669">
    <property type="entry name" value="Mannitol_DH"/>
</dbReference>
<protein>
    <submittedName>
        <fullName evidence="5">Mannitol 2-dehydrogenase</fullName>
        <ecNumber evidence="5">1.1.1.67</ecNumber>
    </submittedName>
</protein>
<evidence type="ECO:0000256" key="2">
    <source>
        <dbReference type="ARBA" id="ARBA00023027"/>
    </source>
</evidence>
<organism evidence="5 6">
    <name type="scientific">Jannaschia donghaensis</name>
    <dbReference type="NCBI Taxonomy" id="420998"/>
    <lineage>
        <taxon>Bacteria</taxon>
        <taxon>Pseudomonadati</taxon>
        <taxon>Pseudomonadota</taxon>
        <taxon>Alphaproteobacteria</taxon>
        <taxon>Rhodobacterales</taxon>
        <taxon>Roseobacteraceae</taxon>
        <taxon>Jannaschia</taxon>
    </lineage>
</organism>
<feature type="domain" description="Mannitol dehydrogenase C-terminal" evidence="4">
    <location>
        <begin position="292"/>
        <end position="480"/>
    </location>
</feature>
<dbReference type="InterPro" id="IPR013328">
    <property type="entry name" value="6PGD_dom2"/>
</dbReference>
<name>A0A0M6YPC5_9RHOB</name>
<dbReference type="GO" id="GO:0019594">
    <property type="term" value="P:mannitol metabolic process"/>
    <property type="evidence" value="ECO:0007669"/>
    <property type="project" value="InterPro"/>
</dbReference>
<dbReference type="STRING" id="420998.JDO7802_03422"/>
<sequence>MDELMPLTELSLSNLDGFPADVERPTYRRDQLSAGIVHVGLGNFHRAHMALYLHDLFQMGRDLDWAIVGAGVRAPDARVRDDLAAQDWLTTVCELDPAGDRAVVTGPMIDFLPVEEGNGPLIARMTKPDIRIVSLTVTEGGYYVDAKGAFDAEHADIRHDAENPDAPRTVFGAIIAALRTRRADGVAPFTVMSCDNLPENGHVARGTVTGLARLMDAELADWISANVAFPCAMVDRITPATSDRERKMIAERFGIEDRRPITCESFRQWVLEDRFSNGRPAFEDVGVTLTPDVAPYELMKIRILNGGHAALAYPAALLDIHFVHDAAVHPLVRGFLDKLEREEIIPTVPPVPNTDLNAYYGLIGRRLENPGVADTIPRLCQDGSNRQPKFILPTVRDRLDGGGSVEGLSLVSALWCHYLSGVSESGRKIEIDDPSATRLKVAADASLKDPAAFLSLDIVFGNLADRSSFADAFARHLTSLRTDGTAKVLERYIQGT</sequence>
<dbReference type="PANTHER" id="PTHR43362:SF1">
    <property type="entry name" value="MANNITOL DEHYDROGENASE 2-RELATED"/>
    <property type="match status" value="1"/>
</dbReference>
<keyword evidence="2" id="KW-0520">NAD</keyword>
<dbReference type="SUPFAM" id="SSF51735">
    <property type="entry name" value="NAD(P)-binding Rossmann-fold domains"/>
    <property type="match status" value="1"/>
</dbReference>
<dbReference type="Gene3D" id="1.10.1040.10">
    <property type="entry name" value="N-(1-d-carboxylethyl)-l-norvaline Dehydrogenase, domain 2"/>
    <property type="match status" value="1"/>
</dbReference>
<dbReference type="Gene3D" id="3.40.50.720">
    <property type="entry name" value="NAD(P)-binding Rossmann-like Domain"/>
    <property type="match status" value="1"/>
</dbReference>
<dbReference type="InterPro" id="IPR013118">
    <property type="entry name" value="Mannitol_DH_C"/>
</dbReference>
<keyword evidence="1 5" id="KW-0560">Oxidoreductase</keyword>
<dbReference type="PANTHER" id="PTHR43362">
    <property type="entry name" value="MANNITOL DEHYDROGENASE DSF1-RELATED"/>
    <property type="match status" value="1"/>
</dbReference>
<dbReference type="AlphaFoldDB" id="A0A0M6YPC5"/>
<dbReference type="PRINTS" id="PR00084">
    <property type="entry name" value="MTLDHDRGNASE"/>
</dbReference>
<gene>
    <name evidence="5" type="primary">mtlK_2</name>
    <name evidence="5" type="ORF">JDO7802_03422</name>
</gene>
<proteinExistence type="predicted"/>
<dbReference type="InterPro" id="IPR013131">
    <property type="entry name" value="Mannitol_DH_N"/>
</dbReference>
<keyword evidence="6" id="KW-1185">Reference proteome</keyword>
<dbReference type="EMBL" id="CXSU01000012">
    <property type="protein sequence ID" value="CTQ51383.1"/>
    <property type="molecule type" value="Genomic_DNA"/>
</dbReference>
<dbReference type="PROSITE" id="PS00974">
    <property type="entry name" value="MANNITOL_DHGENASE"/>
    <property type="match status" value="1"/>
</dbReference>
<dbReference type="Pfam" id="PF08125">
    <property type="entry name" value="Mannitol_dh_C"/>
    <property type="match status" value="1"/>
</dbReference>
<accession>A0A0M6YPC5</accession>
<evidence type="ECO:0000313" key="5">
    <source>
        <dbReference type="EMBL" id="CTQ51383.1"/>
    </source>
</evidence>
<feature type="domain" description="Mannitol dehydrogenase N-terminal" evidence="3">
    <location>
        <begin position="35"/>
        <end position="283"/>
    </location>
</feature>
<dbReference type="Pfam" id="PF01232">
    <property type="entry name" value="Mannitol_dh"/>
    <property type="match status" value="1"/>
</dbReference>
<reference evidence="5 6" key="1">
    <citation type="submission" date="2015-07" db="EMBL/GenBank/DDBJ databases">
        <authorList>
            <person name="Noorani M."/>
        </authorList>
    </citation>
    <scope>NUCLEOTIDE SEQUENCE [LARGE SCALE GENOMIC DNA]</scope>
    <source>
        <strain evidence="5 6">CECT 7802</strain>
    </source>
</reference>
<evidence type="ECO:0000259" key="3">
    <source>
        <dbReference type="Pfam" id="PF01232"/>
    </source>
</evidence>
<dbReference type="InterPro" id="IPR008927">
    <property type="entry name" value="6-PGluconate_DH-like_C_sf"/>
</dbReference>
<evidence type="ECO:0000259" key="4">
    <source>
        <dbReference type="Pfam" id="PF08125"/>
    </source>
</evidence>
<dbReference type="Proteomes" id="UP000049222">
    <property type="component" value="Unassembled WGS sequence"/>
</dbReference>
<dbReference type="SUPFAM" id="SSF48179">
    <property type="entry name" value="6-phosphogluconate dehydrogenase C-terminal domain-like"/>
    <property type="match status" value="1"/>
</dbReference>
<dbReference type="InterPro" id="IPR036291">
    <property type="entry name" value="NAD(P)-bd_dom_sf"/>
</dbReference>
<dbReference type="GO" id="GO:0050086">
    <property type="term" value="F:mannitol 2-dehydrogenase activity"/>
    <property type="evidence" value="ECO:0007669"/>
    <property type="project" value="UniProtKB-EC"/>
</dbReference>
<dbReference type="InterPro" id="IPR050988">
    <property type="entry name" value="Mannitol_DH/Oxidoreductase"/>
</dbReference>